<dbReference type="InterPro" id="IPR050344">
    <property type="entry name" value="Peptidase_M1_aminopeptidases"/>
</dbReference>
<keyword evidence="1" id="KW-0472">Membrane</keyword>
<proteinExistence type="predicted"/>
<dbReference type="InterPro" id="IPR042097">
    <property type="entry name" value="Aminopeptidase_N-like_N_sf"/>
</dbReference>
<evidence type="ECO:0000313" key="5">
    <source>
        <dbReference type="Proteomes" id="UP000039865"/>
    </source>
</evidence>
<evidence type="ECO:0000259" key="3">
    <source>
        <dbReference type="Pfam" id="PF17900"/>
    </source>
</evidence>
<organism evidence="4 5">
    <name type="scientific">Stylonychia lemnae</name>
    <name type="common">Ciliate</name>
    <dbReference type="NCBI Taxonomy" id="5949"/>
    <lineage>
        <taxon>Eukaryota</taxon>
        <taxon>Sar</taxon>
        <taxon>Alveolata</taxon>
        <taxon>Ciliophora</taxon>
        <taxon>Intramacronucleata</taxon>
        <taxon>Spirotrichea</taxon>
        <taxon>Stichotrichia</taxon>
        <taxon>Sporadotrichida</taxon>
        <taxon>Oxytrichidae</taxon>
        <taxon>Stylonychinae</taxon>
        <taxon>Stylonychia</taxon>
    </lineage>
</organism>
<keyword evidence="1" id="KW-1133">Transmembrane helix</keyword>
<dbReference type="Pfam" id="PF01433">
    <property type="entry name" value="Peptidase_M1"/>
    <property type="match status" value="1"/>
</dbReference>
<reference evidence="4 5" key="1">
    <citation type="submission" date="2014-06" db="EMBL/GenBank/DDBJ databases">
        <authorList>
            <person name="Swart Estienne"/>
        </authorList>
    </citation>
    <scope>NUCLEOTIDE SEQUENCE [LARGE SCALE GENOMIC DNA]</scope>
    <source>
        <strain evidence="4 5">130c</strain>
    </source>
</reference>
<keyword evidence="4" id="KW-0378">Hydrolase</keyword>
<dbReference type="AlphaFoldDB" id="A0A078BA68"/>
<dbReference type="SUPFAM" id="SSF55486">
    <property type="entry name" value="Metalloproteases ('zincins'), catalytic domain"/>
    <property type="match status" value="1"/>
</dbReference>
<dbReference type="Pfam" id="PF17900">
    <property type="entry name" value="Peptidase_M1_N"/>
    <property type="match status" value="1"/>
</dbReference>
<dbReference type="SUPFAM" id="SSF63737">
    <property type="entry name" value="Leukotriene A4 hydrolase N-terminal domain"/>
    <property type="match status" value="1"/>
</dbReference>
<evidence type="ECO:0000259" key="2">
    <source>
        <dbReference type="Pfam" id="PF01433"/>
    </source>
</evidence>
<dbReference type="InterPro" id="IPR027268">
    <property type="entry name" value="Peptidase_M4/M1_CTD_sf"/>
</dbReference>
<dbReference type="OMA" id="CEICEYE"/>
<dbReference type="GO" id="GO:0005737">
    <property type="term" value="C:cytoplasm"/>
    <property type="evidence" value="ECO:0007669"/>
    <property type="project" value="TreeGrafter"/>
</dbReference>
<feature type="domain" description="Aminopeptidase N-like N-terminal" evidence="3">
    <location>
        <begin position="82"/>
        <end position="243"/>
    </location>
</feature>
<feature type="transmembrane region" description="Helical" evidence="1">
    <location>
        <begin position="21"/>
        <end position="40"/>
    </location>
</feature>
<dbReference type="GO" id="GO:0042277">
    <property type="term" value="F:peptide binding"/>
    <property type="evidence" value="ECO:0007669"/>
    <property type="project" value="TreeGrafter"/>
</dbReference>
<dbReference type="GO" id="GO:0043171">
    <property type="term" value="P:peptide catabolic process"/>
    <property type="evidence" value="ECO:0007669"/>
    <property type="project" value="TreeGrafter"/>
</dbReference>
<dbReference type="EMBL" id="CCKQ01019133">
    <property type="protein sequence ID" value="CDW91141.1"/>
    <property type="molecule type" value="Genomic_DNA"/>
</dbReference>
<keyword evidence="4" id="KW-0031">Aminopeptidase</keyword>
<feature type="domain" description="Peptidase M1 membrane alanine aminopeptidase" evidence="2">
    <location>
        <begin position="338"/>
        <end position="542"/>
    </location>
</feature>
<dbReference type="PANTHER" id="PTHR11533">
    <property type="entry name" value="PROTEASE M1 ZINC METALLOPROTEASE"/>
    <property type="match status" value="1"/>
</dbReference>
<dbReference type="GO" id="GO:0016020">
    <property type="term" value="C:membrane"/>
    <property type="evidence" value="ECO:0007669"/>
    <property type="project" value="TreeGrafter"/>
</dbReference>
<gene>
    <name evidence="4" type="primary">Contig12869.g13732</name>
    <name evidence="4" type="ORF">STYLEM_20292</name>
</gene>
<protein>
    <submittedName>
        <fullName evidence="4">Aminopeptidase n</fullName>
    </submittedName>
</protein>
<dbReference type="InterPro" id="IPR045357">
    <property type="entry name" value="Aminopeptidase_N-like_N"/>
</dbReference>
<dbReference type="Gene3D" id="1.10.390.10">
    <property type="entry name" value="Neutral Protease Domain 2"/>
    <property type="match status" value="1"/>
</dbReference>
<dbReference type="GO" id="GO:0070006">
    <property type="term" value="F:metalloaminopeptidase activity"/>
    <property type="evidence" value="ECO:0007669"/>
    <property type="project" value="TreeGrafter"/>
</dbReference>
<keyword evidence="5" id="KW-1185">Reference proteome</keyword>
<dbReference type="OrthoDB" id="10031169at2759"/>
<dbReference type="GO" id="GO:0006508">
    <property type="term" value="P:proteolysis"/>
    <property type="evidence" value="ECO:0007669"/>
    <property type="project" value="TreeGrafter"/>
</dbReference>
<evidence type="ECO:0000256" key="1">
    <source>
        <dbReference type="SAM" id="Phobius"/>
    </source>
</evidence>
<name>A0A078BA68_STYLE</name>
<dbReference type="GO" id="GO:0008270">
    <property type="term" value="F:zinc ion binding"/>
    <property type="evidence" value="ECO:0007669"/>
    <property type="project" value="InterPro"/>
</dbReference>
<sequence length="977" mass="114734">MSKRIEGQLDHFIQAVKDNQKSLLIAGAVAGTAALGFYGFKKMHHSNEMKLVSDKQFSQLSTQYPLQLNEAVFRERFLSNIQYDLVLNLHPKDSIYYSGRIKISFMVNEQVIQEDLKNLFLDFHGQGISDMTVNQNHVPLSSLCFDSHRIMIPYENIKLNAINHLIIKFTNTFEETGRGGLMKYFNPVDNEIYIFSNLEPFNCNRWFPCFDQPSLRASLKLQVLSPEAQWQIISNGKKVNSMAVSDINSKNLLDDLGCSEFLEPYEDKHHSLLVIHSFEDTPSISTHLFGLFCGRFKCYIDQDQEKFPIRLFQSHYHDIKQSLLIEPKEIFRIIQVGLQFYEEQYGIKYPFSKLDLVFCPNLNTEAIHSEGTIVLNQNNFLAYHEQTGAFRELPMINASQRLTQTLLEQLSQIWFGDLVSMKWWNDIWLTQAFNKFMALQCTNQCNELKKYRSTENIMIDAIAQSLIFDTSPYIQSLNFSAISTTEALTQYESENVNKGVIFFWILTHNIGYKGFQAGIKEYFAKYKFQNTDTKELIDSFQIGLSRLGSNQEIRLWCNLWLQKQGVNIIHTIIERDLINQSFTLNLKASNQKHGDQHYFDQKLDVALYDQDMNETTIENVRIYGDHVKNIFSGNLELCPAAILVNSNCKGYCRVHLDQQSLNHFLINLSKVKNAVNRAYLYRVIFDQIKLRNLKPNDYLEALFTEIVVEENFTIIPSILNDINYCLKYYYTNGERKILQGKYQKVLLSMITRSETLNLKNYLTKELLENAINMDRDSEMLIQWLDLGRITNQQDNSVVNILTQEHKFIIVRLLHRSRNISLFDLRKRLEDVSSSIYLQNQYLKDVYNIEIESSFYEDEQKQKVWDKYVSGEYNIEDFKISSRYFYNLEDDEMCEIYGSKFFKVIEQVFKERDYQYAKIFFQNLSPVFLGREHYLDDLLKILERQVKENNHLFVKLLKYEIELLEEIIEIRSTQNVIM</sequence>
<dbReference type="Gene3D" id="2.60.40.1730">
    <property type="entry name" value="tricorn interacting facor f3 domain"/>
    <property type="match status" value="1"/>
</dbReference>
<evidence type="ECO:0000313" key="4">
    <source>
        <dbReference type="EMBL" id="CDW91141.1"/>
    </source>
</evidence>
<dbReference type="InParanoid" id="A0A078BA68"/>
<keyword evidence="1" id="KW-0812">Transmembrane</keyword>
<dbReference type="Proteomes" id="UP000039865">
    <property type="component" value="Unassembled WGS sequence"/>
</dbReference>
<dbReference type="InterPro" id="IPR014782">
    <property type="entry name" value="Peptidase_M1_dom"/>
</dbReference>
<dbReference type="PANTHER" id="PTHR11533:SF299">
    <property type="entry name" value="AMINOPEPTIDASE"/>
    <property type="match status" value="1"/>
</dbReference>
<accession>A0A078BA68</accession>
<keyword evidence="4" id="KW-0645">Protease</keyword>
<dbReference type="GO" id="GO:0005615">
    <property type="term" value="C:extracellular space"/>
    <property type="evidence" value="ECO:0007669"/>
    <property type="project" value="TreeGrafter"/>
</dbReference>